<accession>A0A7K1FMU1</accession>
<comment type="caution">
    <text evidence="2">The sequence shown here is derived from an EMBL/GenBank/DDBJ whole genome shotgun (WGS) entry which is preliminary data.</text>
</comment>
<reference evidence="2 3" key="1">
    <citation type="submission" date="2019-11" db="EMBL/GenBank/DDBJ databases">
        <authorList>
            <person name="Jiang L.-Q."/>
        </authorList>
    </citation>
    <scope>NUCLEOTIDE SEQUENCE [LARGE SCALE GENOMIC DNA]</scope>
    <source>
        <strain evidence="2 3">YIM 132087</strain>
    </source>
</reference>
<feature type="region of interest" description="Disordered" evidence="1">
    <location>
        <begin position="1"/>
        <end position="20"/>
    </location>
</feature>
<evidence type="ECO:0000313" key="3">
    <source>
        <dbReference type="Proteomes" id="UP000460221"/>
    </source>
</evidence>
<protein>
    <submittedName>
        <fullName evidence="2">Mycofactocin</fullName>
    </submittedName>
</protein>
<name>A0A7K1FMU1_9ACTN</name>
<evidence type="ECO:0000313" key="2">
    <source>
        <dbReference type="EMBL" id="MTD15487.1"/>
    </source>
</evidence>
<dbReference type="NCBIfam" id="TIGR03969">
    <property type="entry name" value="mycofactocin"/>
    <property type="match status" value="1"/>
</dbReference>
<gene>
    <name evidence="2" type="primary">mftA</name>
    <name evidence="2" type="ORF">GIS00_16245</name>
</gene>
<dbReference type="RefSeq" id="WP_230313683.1">
    <property type="nucleotide sequence ID" value="NZ_WLYK01000006.1"/>
</dbReference>
<dbReference type="Pfam" id="PF23709">
    <property type="entry name" value="MftA"/>
    <property type="match status" value="1"/>
</dbReference>
<organism evidence="2 3">
    <name type="scientific">Nakamurella alba</name>
    <dbReference type="NCBI Taxonomy" id="2665158"/>
    <lineage>
        <taxon>Bacteria</taxon>
        <taxon>Bacillati</taxon>
        <taxon>Actinomycetota</taxon>
        <taxon>Actinomycetes</taxon>
        <taxon>Nakamurellales</taxon>
        <taxon>Nakamurellaceae</taxon>
        <taxon>Nakamurella</taxon>
    </lineage>
</organism>
<sequence length="42" mass="4475">MSDTAVAPVATDQNDTETDESQLVVQDLLVEDVSIDGMCGVY</sequence>
<dbReference type="AlphaFoldDB" id="A0A7K1FMU1"/>
<dbReference type="InterPro" id="IPR023988">
    <property type="entry name" value="MftA"/>
</dbReference>
<keyword evidence="3" id="KW-1185">Reference proteome</keyword>
<proteinExistence type="predicted"/>
<evidence type="ECO:0000256" key="1">
    <source>
        <dbReference type="SAM" id="MobiDB-lite"/>
    </source>
</evidence>
<dbReference type="EMBL" id="WLYK01000006">
    <property type="protein sequence ID" value="MTD15487.1"/>
    <property type="molecule type" value="Genomic_DNA"/>
</dbReference>
<dbReference type="Proteomes" id="UP000460221">
    <property type="component" value="Unassembled WGS sequence"/>
</dbReference>